<dbReference type="SUPFAM" id="SSF46785">
    <property type="entry name" value="Winged helix' DNA-binding domain"/>
    <property type="match status" value="1"/>
</dbReference>
<evidence type="ECO:0000256" key="3">
    <source>
        <dbReference type="ARBA" id="ARBA00023163"/>
    </source>
</evidence>
<dbReference type="PROSITE" id="PS50042">
    <property type="entry name" value="CNMP_BINDING_3"/>
    <property type="match status" value="1"/>
</dbReference>
<dbReference type="AlphaFoldDB" id="H2BVE2"/>
<sequence>MLFLTFEKIQQMLDELKKAYSGIFEDALLEEILETGILKTFHENDKIIDYGDYVKFLPLLLSGAIKILREDKEGDELLLYFLESGDTCAMTLSCCLGQTRSEIRAVAEKETQLIMIPIQKMEEWTSKYKSWRNFVFDSYHSRLTEMLETIDTIAFLNMDKRLMRYLQDKAKINQNELVQVTHQEIAYDMHTSRVVISRLLKKLELDGKIELQRNAINVLDL</sequence>
<dbReference type="InterPro" id="IPR036390">
    <property type="entry name" value="WH_DNA-bd_sf"/>
</dbReference>
<dbReference type="Gene3D" id="1.10.10.10">
    <property type="entry name" value="Winged helix-like DNA-binding domain superfamily/Winged helix DNA-binding domain"/>
    <property type="match status" value="1"/>
</dbReference>
<evidence type="ECO:0000256" key="1">
    <source>
        <dbReference type="ARBA" id="ARBA00023015"/>
    </source>
</evidence>
<dbReference type="SUPFAM" id="SSF51206">
    <property type="entry name" value="cAMP-binding domain-like"/>
    <property type="match status" value="1"/>
</dbReference>
<organism evidence="5 6">
    <name type="scientific">Gillisia limnaea (strain DSM 15749 / LMG 21470 / R-8282)</name>
    <dbReference type="NCBI Taxonomy" id="865937"/>
    <lineage>
        <taxon>Bacteria</taxon>
        <taxon>Pseudomonadati</taxon>
        <taxon>Bacteroidota</taxon>
        <taxon>Flavobacteriia</taxon>
        <taxon>Flavobacteriales</taxon>
        <taxon>Flavobacteriaceae</taxon>
        <taxon>Gillisia</taxon>
    </lineage>
</organism>
<proteinExistence type="predicted"/>
<gene>
    <name evidence="5" type="ORF">Gilli_2217</name>
</gene>
<dbReference type="GO" id="GO:0003677">
    <property type="term" value="F:DNA binding"/>
    <property type="evidence" value="ECO:0007669"/>
    <property type="project" value="UniProtKB-KW"/>
</dbReference>
<dbReference type="Pfam" id="PF00027">
    <property type="entry name" value="cNMP_binding"/>
    <property type="match status" value="1"/>
</dbReference>
<dbReference type="InterPro" id="IPR050397">
    <property type="entry name" value="Env_Response_Regulators"/>
</dbReference>
<name>H2BVE2_GILLR</name>
<feature type="domain" description="Cyclic nucleotide-binding" evidence="4">
    <location>
        <begin position="24"/>
        <end position="87"/>
    </location>
</feature>
<dbReference type="Pfam" id="PF13545">
    <property type="entry name" value="HTH_Crp_2"/>
    <property type="match status" value="1"/>
</dbReference>
<evidence type="ECO:0000313" key="6">
    <source>
        <dbReference type="Proteomes" id="UP000003844"/>
    </source>
</evidence>
<dbReference type="Proteomes" id="UP000003844">
    <property type="component" value="Unassembled WGS sequence"/>
</dbReference>
<dbReference type="Gene3D" id="2.60.120.10">
    <property type="entry name" value="Jelly Rolls"/>
    <property type="match status" value="1"/>
</dbReference>
<dbReference type="PANTHER" id="PTHR24567">
    <property type="entry name" value="CRP FAMILY TRANSCRIPTIONAL REGULATORY PROTEIN"/>
    <property type="match status" value="1"/>
</dbReference>
<dbReference type="GO" id="GO:0005829">
    <property type="term" value="C:cytosol"/>
    <property type="evidence" value="ECO:0007669"/>
    <property type="project" value="TreeGrafter"/>
</dbReference>
<dbReference type="InterPro" id="IPR036388">
    <property type="entry name" value="WH-like_DNA-bd_sf"/>
</dbReference>
<dbReference type="InterPro" id="IPR014710">
    <property type="entry name" value="RmlC-like_jellyroll"/>
</dbReference>
<dbReference type="STRING" id="865937.Gilli_2217"/>
<evidence type="ECO:0000313" key="5">
    <source>
        <dbReference type="EMBL" id="EHQ02850.1"/>
    </source>
</evidence>
<accession>H2BVE2</accession>
<dbReference type="CDD" id="cd00038">
    <property type="entry name" value="CAP_ED"/>
    <property type="match status" value="1"/>
</dbReference>
<dbReference type="InterPro" id="IPR018490">
    <property type="entry name" value="cNMP-bd_dom_sf"/>
</dbReference>
<keyword evidence="1" id="KW-0805">Transcription regulation</keyword>
<dbReference type="InterPro" id="IPR000595">
    <property type="entry name" value="cNMP-bd_dom"/>
</dbReference>
<evidence type="ECO:0000256" key="2">
    <source>
        <dbReference type="ARBA" id="ARBA00023125"/>
    </source>
</evidence>
<dbReference type="GO" id="GO:0003700">
    <property type="term" value="F:DNA-binding transcription factor activity"/>
    <property type="evidence" value="ECO:0007669"/>
    <property type="project" value="TreeGrafter"/>
</dbReference>
<dbReference type="eggNOG" id="COG0664">
    <property type="taxonomic scope" value="Bacteria"/>
</dbReference>
<protein>
    <submittedName>
        <fullName evidence="5">Transcriptional regulator, Crp/Fnr family</fullName>
    </submittedName>
</protein>
<dbReference type="HOGENOM" id="CLU_075053_7_0_10"/>
<dbReference type="EMBL" id="JH594606">
    <property type="protein sequence ID" value="EHQ02850.1"/>
    <property type="molecule type" value="Genomic_DNA"/>
</dbReference>
<reference evidence="6" key="1">
    <citation type="journal article" date="2012" name="Stand. Genomic Sci.">
        <title>Genome sequence of the Antarctic rhodopsins-containing flavobacterium Gillisia limnaea type strain (R-8282(T)).</title>
        <authorList>
            <person name="Riedel T."/>
            <person name="Held B."/>
            <person name="Nolan M."/>
            <person name="Lucas S."/>
            <person name="Lapidus A."/>
            <person name="Tice H."/>
            <person name="Del Rio T.G."/>
            <person name="Cheng J.F."/>
            <person name="Han C."/>
            <person name="Tapia R."/>
            <person name="Goodwin L.A."/>
            <person name="Pitluck S."/>
            <person name="Liolios K."/>
            <person name="Mavromatis K."/>
            <person name="Pagani I."/>
            <person name="Ivanova N."/>
            <person name="Mikhailova N."/>
            <person name="Pati A."/>
            <person name="Chen A."/>
            <person name="Palaniappan K."/>
            <person name="Land M."/>
            <person name="Rohde M."/>
            <person name="Tindall B.J."/>
            <person name="Detter J.C."/>
            <person name="Goker M."/>
            <person name="Bristow J."/>
            <person name="Eisen J.A."/>
            <person name="Markowitz V."/>
            <person name="Hugenholtz P."/>
            <person name="Kyrpides N.C."/>
            <person name="Klenk H.P."/>
            <person name="Woyke T."/>
        </authorList>
    </citation>
    <scope>NUCLEOTIDE SEQUENCE [LARGE SCALE GENOMIC DNA]</scope>
    <source>
        <strain evidence="6">DSM 15749 / LMG 21470 / R-8282</strain>
    </source>
</reference>
<keyword evidence="6" id="KW-1185">Reference proteome</keyword>
<evidence type="ECO:0000259" key="4">
    <source>
        <dbReference type="PROSITE" id="PS50042"/>
    </source>
</evidence>
<dbReference type="PANTHER" id="PTHR24567:SF26">
    <property type="entry name" value="REGULATORY PROTEIN YEIL"/>
    <property type="match status" value="1"/>
</dbReference>
<keyword evidence="3" id="KW-0804">Transcription</keyword>
<dbReference type="InterPro" id="IPR012318">
    <property type="entry name" value="HTH_CRP"/>
</dbReference>
<keyword evidence="2" id="KW-0238">DNA-binding</keyword>